<dbReference type="PANTHER" id="PTHR30514">
    <property type="entry name" value="GLUCOKINASE"/>
    <property type="match status" value="1"/>
</dbReference>
<dbReference type="Pfam" id="PF01418">
    <property type="entry name" value="HTH_6"/>
    <property type="match status" value="1"/>
</dbReference>
<keyword evidence="1" id="KW-0805">Transcription regulation</keyword>
<feature type="domain" description="HTH rpiR-type" evidence="4">
    <location>
        <begin position="12"/>
        <end position="88"/>
    </location>
</feature>
<dbReference type="AlphaFoldDB" id="A0A240BYW9"/>
<feature type="domain" description="SIS" evidence="5">
    <location>
        <begin position="108"/>
        <end position="250"/>
    </location>
</feature>
<evidence type="ECO:0000259" key="5">
    <source>
        <dbReference type="PROSITE" id="PS51464"/>
    </source>
</evidence>
<keyword evidence="7" id="KW-1185">Reference proteome</keyword>
<dbReference type="EMBL" id="LT906479">
    <property type="protein sequence ID" value="SNW00116.1"/>
    <property type="molecule type" value="Genomic_DNA"/>
</dbReference>
<dbReference type="Pfam" id="PF01380">
    <property type="entry name" value="SIS"/>
    <property type="match status" value="1"/>
</dbReference>
<dbReference type="SUPFAM" id="SSF53697">
    <property type="entry name" value="SIS domain"/>
    <property type="match status" value="1"/>
</dbReference>
<dbReference type="CDD" id="cd05013">
    <property type="entry name" value="SIS_RpiR"/>
    <property type="match status" value="1"/>
</dbReference>
<dbReference type="GO" id="GO:0097367">
    <property type="term" value="F:carbohydrate derivative binding"/>
    <property type="evidence" value="ECO:0007669"/>
    <property type="project" value="InterPro"/>
</dbReference>
<dbReference type="InterPro" id="IPR035472">
    <property type="entry name" value="RpiR-like_SIS"/>
</dbReference>
<dbReference type="GO" id="GO:1901135">
    <property type="term" value="P:carbohydrate derivative metabolic process"/>
    <property type="evidence" value="ECO:0007669"/>
    <property type="project" value="InterPro"/>
</dbReference>
<evidence type="ECO:0000256" key="2">
    <source>
        <dbReference type="ARBA" id="ARBA00023125"/>
    </source>
</evidence>
<evidence type="ECO:0000313" key="6">
    <source>
        <dbReference type="EMBL" id="SNW00116.1"/>
    </source>
</evidence>
<evidence type="ECO:0000313" key="7">
    <source>
        <dbReference type="Proteomes" id="UP000215134"/>
    </source>
</evidence>
<reference evidence="6 7" key="1">
    <citation type="submission" date="2017-06" db="EMBL/GenBank/DDBJ databases">
        <authorList>
            <consortium name="Pathogen Informatics"/>
        </authorList>
    </citation>
    <scope>NUCLEOTIDE SEQUENCE [LARGE SCALE GENOMIC DNA]</scope>
    <source>
        <strain evidence="6 7">NCTC12148</strain>
    </source>
</reference>
<keyword evidence="3" id="KW-0804">Transcription</keyword>
<accession>A0A240BYW9</accession>
<dbReference type="InterPro" id="IPR036388">
    <property type="entry name" value="WH-like_DNA-bd_sf"/>
</dbReference>
<sequence length="250" mass="28353">MRNIILVNKQGVAVNFKQVFSQADLSKTDLAILNCILDNPDACIDDGIRAVSARCYSSPSTLVRLAKKLGFRGYLELVYFIKFNLAMAPAYLAERQGPAAVSAQQQAQFLDLLDHGKILIHGSGFSQLVAQYMYNKFMTLGIDSYLSLWPDFDILDRETRFRFNMVIVISKSGNSGSALSWGEAVKRNDIRLAAFCGDGDSPLAQQADMRFIYEDRQKYDHDIYYPNPFFGHCLLGFENLIKAWFERRSR</sequence>
<protein>
    <submittedName>
        <fullName evidence="6">DNA-binding transcriptional repressor RpiR</fullName>
    </submittedName>
</protein>
<dbReference type="InterPro" id="IPR009057">
    <property type="entry name" value="Homeodomain-like_sf"/>
</dbReference>
<dbReference type="PROSITE" id="PS51071">
    <property type="entry name" value="HTH_RPIR"/>
    <property type="match status" value="1"/>
</dbReference>
<dbReference type="Gene3D" id="1.10.10.10">
    <property type="entry name" value="Winged helix-like DNA-binding domain superfamily/Winged helix DNA-binding domain"/>
    <property type="match status" value="1"/>
</dbReference>
<dbReference type="GO" id="GO:0003700">
    <property type="term" value="F:DNA-binding transcription factor activity"/>
    <property type="evidence" value="ECO:0007669"/>
    <property type="project" value="InterPro"/>
</dbReference>
<dbReference type="InterPro" id="IPR000281">
    <property type="entry name" value="HTH_RpiR"/>
</dbReference>
<dbReference type="SUPFAM" id="SSF46689">
    <property type="entry name" value="Homeodomain-like"/>
    <property type="match status" value="1"/>
</dbReference>
<dbReference type="InterPro" id="IPR001347">
    <property type="entry name" value="SIS_dom"/>
</dbReference>
<dbReference type="PANTHER" id="PTHR30514:SF21">
    <property type="entry name" value="RPIR-FAMILY TRANSCRIPTIONAL REGULATOR"/>
    <property type="match status" value="1"/>
</dbReference>
<evidence type="ECO:0000256" key="3">
    <source>
        <dbReference type="ARBA" id="ARBA00023163"/>
    </source>
</evidence>
<gene>
    <name evidence="6" type="ORF">SAMEA4384070_02078</name>
</gene>
<evidence type="ECO:0000259" key="4">
    <source>
        <dbReference type="PROSITE" id="PS51071"/>
    </source>
</evidence>
<dbReference type="InterPro" id="IPR046348">
    <property type="entry name" value="SIS_dom_sf"/>
</dbReference>
<proteinExistence type="predicted"/>
<organism evidence="6 7">
    <name type="scientific">Serratia ficaria</name>
    <dbReference type="NCBI Taxonomy" id="61651"/>
    <lineage>
        <taxon>Bacteria</taxon>
        <taxon>Pseudomonadati</taxon>
        <taxon>Pseudomonadota</taxon>
        <taxon>Gammaproteobacteria</taxon>
        <taxon>Enterobacterales</taxon>
        <taxon>Yersiniaceae</taxon>
        <taxon>Serratia</taxon>
    </lineage>
</organism>
<dbReference type="KEGG" id="sfj:SAMEA4384070_2078"/>
<keyword evidence="2 6" id="KW-0238">DNA-binding</keyword>
<evidence type="ECO:0000256" key="1">
    <source>
        <dbReference type="ARBA" id="ARBA00023015"/>
    </source>
</evidence>
<dbReference type="Proteomes" id="UP000215134">
    <property type="component" value="Chromosome 1"/>
</dbReference>
<dbReference type="GO" id="GO:0003677">
    <property type="term" value="F:DNA binding"/>
    <property type="evidence" value="ECO:0007669"/>
    <property type="project" value="UniProtKB-KW"/>
</dbReference>
<name>A0A240BYW9_SERFI</name>
<dbReference type="STRING" id="1411141.GCA_001590885_04704"/>
<dbReference type="Gene3D" id="3.40.50.10490">
    <property type="entry name" value="Glucose-6-phosphate isomerase like protein, domain 1"/>
    <property type="match status" value="1"/>
</dbReference>
<dbReference type="InterPro" id="IPR047640">
    <property type="entry name" value="RpiR-like"/>
</dbReference>
<dbReference type="PROSITE" id="PS51464">
    <property type="entry name" value="SIS"/>
    <property type="match status" value="1"/>
</dbReference>